<evidence type="ECO:0000313" key="8">
    <source>
        <dbReference type="Proteomes" id="UP000014760"/>
    </source>
</evidence>
<dbReference type="HOGENOM" id="CLU_047631_1_0_1"/>
<dbReference type="AlphaFoldDB" id="R7U809"/>
<gene>
    <name evidence="6" type="ORF">CAPTEDRAFT_122997</name>
</gene>
<dbReference type="OMA" id="RCKPLYI"/>
<dbReference type="GO" id="GO:0003727">
    <property type="term" value="F:single-stranded RNA binding"/>
    <property type="evidence" value="ECO:0007669"/>
    <property type="project" value="TreeGrafter"/>
</dbReference>
<dbReference type="EMBL" id="AMQN01046050">
    <property type="status" value="NOT_ANNOTATED_CDS"/>
    <property type="molecule type" value="Genomic_DNA"/>
</dbReference>
<keyword evidence="8" id="KW-1185">Reference proteome</keyword>
<keyword evidence="2" id="KW-0963">Cytoplasm</keyword>
<dbReference type="EMBL" id="KB303991">
    <property type="protein sequence ID" value="ELU02495.1"/>
    <property type="molecule type" value="Genomic_DNA"/>
</dbReference>
<dbReference type="PANTHER" id="PTHR28511">
    <property type="entry name" value="ENDONUCLEASE V"/>
    <property type="match status" value="1"/>
</dbReference>
<dbReference type="GO" id="GO:0006281">
    <property type="term" value="P:DNA repair"/>
    <property type="evidence" value="ECO:0007669"/>
    <property type="project" value="InterPro"/>
</dbReference>
<dbReference type="GO" id="GO:0016891">
    <property type="term" value="F:RNA endonuclease activity producing 5'-phosphomonoesters, hydrolytic mechanism"/>
    <property type="evidence" value="ECO:0007669"/>
    <property type="project" value="TreeGrafter"/>
</dbReference>
<evidence type="ECO:0000256" key="3">
    <source>
        <dbReference type="ARBA" id="ARBA00022722"/>
    </source>
</evidence>
<dbReference type="NCBIfam" id="NF008629">
    <property type="entry name" value="PRK11617.1"/>
    <property type="match status" value="1"/>
</dbReference>
<dbReference type="STRING" id="283909.R7U809"/>
<dbReference type="Pfam" id="PF04493">
    <property type="entry name" value="Endonuclease_5"/>
    <property type="match status" value="1"/>
</dbReference>
<sequence>MGWVPDLNLHRWDLSYAEARALQTTLARQVIQHGDLPEIRYVAGVDVGFEEKGSVTRAAVAVLAFPGLELLDYAVAKVPTQMPYIPGLLSFRECPAILAALSRLTVQPDLLFCDGQGIAHPRRFGVACHIGVLTGLPAIGVAKSRLCGKSAVLPEQKGARAELWDNNELIGNVVRSRTAVRPLYISIGHRISLNTAVHYVEACLTRYRLPETTRWADALASNRGQAVARANQILGR</sequence>
<evidence type="ECO:0008006" key="9">
    <source>
        <dbReference type="Google" id="ProtNLM"/>
    </source>
</evidence>
<dbReference type="OrthoDB" id="20018at2759"/>
<evidence type="ECO:0000256" key="2">
    <source>
        <dbReference type="ARBA" id="ARBA00022490"/>
    </source>
</evidence>
<organism evidence="6">
    <name type="scientific">Capitella teleta</name>
    <name type="common">Polychaete worm</name>
    <dbReference type="NCBI Taxonomy" id="283909"/>
    <lineage>
        <taxon>Eukaryota</taxon>
        <taxon>Metazoa</taxon>
        <taxon>Spiralia</taxon>
        <taxon>Lophotrochozoa</taxon>
        <taxon>Annelida</taxon>
        <taxon>Polychaeta</taxon>
        <taxon>Sedentaria</taxon>
        <taxon>Scolecida</taxon>
        <taxon>Capitellidae</taxon>
        <taxon>Capitella</taxon>
    </lineage>
</organism>
<reference evidence="8" key="1">
    <citation type="submission" date="2012-12" db="EMBL/GenBank/DDBJ databases">
        <authorList>
            <person name="Hellsten U."/>
            <person name="Grimwood J."/>
            <person name="Chapman J.A."/>
            <person name="Shapiro H."/>
            <person name="Aerts A."/>
            <person name="Otillar R.P."/>
            <person name="Terry A.Y."/>
            <person name="Boore J.L."/>
            <person name="Simakov O."/>
            <person name="Marletaz F."/>
            <person name="Cho S.-J."/>
            <person name="Edsinger-Gonzales E."/>
            <person name="Havlak P."/>
            <person name="Kuo D.-H."/>
            <person name="Larsson T."/>
            <person name="Lv J."/>
            <person name="Arendt D."/>
            <person name="Savage R."/>
            <person name="Osoegawa K."/>
            <person name="de Jong P."/>
            <person name="Lindberg D.R."/>
            <person name="Seaver E.C."/>
            <person name="Weisblat D.A."/>
            <person name="Putnam N.H."/>
            <person name="Grigoriev I.V."/>
            <person name="Rokhsar D.S."/>
        </authorList>
    </citation>
    <scope>NUCLEOTIDE SEQUENCE</scope>
    <source>
        <strain evidence="8">I ESC-2004</strain>
    </source>
</reference>
<evidence type="ECO:0000313" key="6">
    <source>
        <dbReference type="EMBL" id="ELU02495.1"/>
    </source>
</evidence>
<dbReference type="InterPro" id="IPR007581">
    <property type="entry name" value="Endonuclease-V"/>
</dbReference>
<keyword evidence="5" id="KW-0378">Hydrolase</keyword>
<dbReference type="PANTHER" id="PTHR28511:SF1">
    <property type="entry name" value="ENDONUCLEASE V"/>
    <property type="match status" value="1"/>
</dbReference>
<evidence type="ECO:0000256" key="1">
    <source>
        <dbReference type="ARBA" id="ARBA00004496"/>
    </source>
</evidence>
<protein>
    <recommendedName>
        <fullName evidence="9">Endonuclease V</fullName>
    </recommendedName>
</protein>
<name>R7U809_CAPTE</name>
<proteinExistence type="inferred from homology"/>
<dbReference type="GO" id="GO:0043737">
    <property type="term" value="F:deoxyribonuclease V activity"/>
    <property type="evidence" value="ECO:0007669"/>
    <property type="project" value="TreeGrafter"/>
</dbReference>
<comment type="subcellular location">
    <subcellularLocation>
        <location evidence="1">Cytoplasm</location>
    </subcellularLocation>
</comment>
<dbReference type="HAMAP" id="MF_00801">
    <property type="entry name" value="Endonuclease_5"/>
    <property type="match status" value="1"/>
</dbReference>
<accession>R7U809</accession>
<dbReference type="Gene3D" id="3.30.2170.10">
    <property type="entry name" value="archaeoglobus fulgidus dsm 4304 superfamily"/>
    <property type="match status" value="1"/>
</dbReference>
<keyword evidence="4" id="KW-0255">Endonuclease</keyword>
<evidence type="ECO:0000256" key="4">
    <source>
        <dbReference type="ARBA" id="ARBA00022759"/>
    </source>
</evidence>
<dbReference type="Proteomes" id="UP000014760">
    <property type="component" value="Unassembled WGS sequence"/>
</dbReference>
<dbReference type="CDD" id="cd06559">
    <property type="entry name" value="Endonuclease_V"/>
    <property type="match status" value="1"/>
</dbReference>
<reference evidence="7" key="3">
    <citation type="submission" date="2015-06" db="UniProtKB">
        <authorList>
            <consortium name="EnsemblMetazoa"/>
        </authorList>
    </citation>
    <scope>IDENTIFICATION</scope>
</reference>
<dbReference type="EnsemblMetazoa" id="CapteT122997">
    <property type="protein sequence ID" value="CapteP122997"/>
    <property type="gene ID" value="CapteG122997"/>
</dbReference>
<evidence type="ECO:0000256" key="5">
    <source>
        <dbReference type="ARBA" id="ARBA00022801"/>
    </source>
</evidence>
<keyword evidence="3" id="KW-0540">Nuclease</keyword>
<dbReference type="GO" id="GO:0005737">
    <property type="term" value="C:cytoplasm"/>
    <property type="evidence" value="ECO:0007669"/>
    <property type="project" value="UniProtKB-SubCell"/>
</dbReference>
<evidence type="ECO:0000313" key="7">
    <source>
        <dbReference type="EnsemblMetazoa" id="CapteP122997"/>
    </source>
</evidence>
<reference evidence="6 8" key="2">
    <citation type="journal article" date="2013" name="Nature">
        <title>Insights into bilaterian evolution from three spiralian genomes.</title>
        <authorList>
            <person name="Simakov O."/>
            <person name="Marletaz F."/>
            <person name="Cho S.J."/>
            <person name="Edsinger-Gonzales E."/>
            <person name="Havlak P."/>
            <person name="Hellsten U."/>
            <person name="Kuo D.H."/>
            <person name="Larsson T."/>
            <person name="Lv J."/>
            <person name="Arendt D."/>
            <person name="Savage R."/>
            <person name="Osoegawa K."/>
            <person name="de Jong P."/>
            <person name="Grimwood J."/>
            <person name="Chapman J.A."/>
            <person name="Shapiro H."/>
            <person name="Aerts A."/>
            <person name="Otillar R.P."/>
            <person name="Terry A.Y."/>
            <person name="Boore J.L."/>
            <person name="Grigoriev I.V."/>
            <person name="Lindberg D.R."/>
            <person name="Seaver E.C."/>
            <person name="Weisblat D.A."/>
            <person name="Putnam N.H."/>
            <person name="Rokhsar D.S."/>
        </authorList>
    </citation>
    <scope>NUCLEOTIDE SEQUENCE</scope>
    <source>
        <strain evidence="6 8">I ESC-2004</strain>
    </source>
</reference>